<dbReference type="EMBL" id="LCZI01001194">
    <property type="protein sequence ID" value="KKZ62058.1"/>
    <property type="molecule type" value="Genomic_DNA"/>
</dbReference>
<dbReference type="Proteomes" id="UP000034164">
    <property type="component" value="Unassembled WGS sequence"/>
</dbReference>
<protein>
    <recommendedName>
        <fullName evidence="2">UBL3-like ubiquitin domain-containing protein</fullName>
    </recommendedName>
</protein>
<dbReference type="Gene3D" id="3.10.20.90">
    <property type="entry name" value="Phosphatidylinositol 3-kinase Catalytic Subunit, Chain A, domain 1"/>
    <property type="match status" value="1"/>
</dbReference>
<feature type="compositionally biased region" description="Basic and acidic residues" evidence="1">
    <location>
        <begin position="295"/>
        <end position="306"/>
    </location>
</feature>
<dbReference type="PANTHER" id="PTHR13169">
    <property type="entry name" value="UBIQUITIN-LIKE PROTEIN 3 HCG-1 PROTEIN"/>
    <property type="match status" value="1"/>
</dbReference>
<gene>
    <name evidence="3" type="ORF">EMCG_03520</name>
</gene>
<name>A0A0G2HVH0_9EURO</name>
<feature type="region of interest" description="Disordered" evidence="1">
    <location>
        <begin position="108"/>
        <end position="127"/>
    </location>
</feature>
<evidence type="ECO:0000313" key="3">
    <source>
        <dbReference type="EMBL" id="KKZ62058.1"/>
    </source>
</evidence>
<organism evidence="3 4">
    <name type="scientific">[Emmonsia] crescens</name>
    <dbReference type="NCBI Taxonomy" id="73230"/>
    <lineage>
        <taxon>Eukaryota</taxon>
        <taxon>Fungi</taxon>
        <taxon>Dikarya</taxon>
        <taxon>Ascomycota</taxon>
        <taxon>Pezizomycotina</taxon>
        <taxon>Eurotiomycetes</taxon>
        <taxon>Eurotiomycetidae</taxon>
        <taxon>Onygenales</taxon>
        <taxon>Ajellomycetaceae</taxon>
        <taxon>Emergomyces</taxon>
    </lineage>
</organism>
<dbReference type="SUPFAM" id="SSF54236">
    <property type="entry name" value="Ubiquitin-like"/>
    <property type="match status" value="1"/>
</dbReference>
<dbReference type="OrthoDB" id="1043111at2759"/>
<dbReference type="Pfam" id="PF13881">
    <property type="entry name" value="Rad60-SLD_2"/>
    <property type="match status" value="1"/>
</dbReference>
<feature type="compositionally biased region" description="Polar residues" evidence="1">
    <location>
        <begin position="93"/>
        <end position="103"/>
    </location>
</feature>
<feature type="region of interest" description="Disordered" evidence="1">
    <location>
        <begin position="283"/>
        <end position="307"/>
    </location>
</feature>
<evidence type="ECO:0000259" key="2">
    <source>
        <dbReference type="Pfam" id="PF13881"/>
    </source>
</evidence>
<dbReference type="InterPro" id="IPR029071">
    <property type="entry name" value="Ubiquitin-like_domsf"/>
</dbReference>
<feature type="compositionally biased region" description="Polar residues" evidence="1">
    <location>
        <begin position="60"/>
        <end position="69"/>
    </location>
</feature>
<feature type="domain" description="UBL3-like ubiquitin" evidence="2">
    <location>
        <begin position="215"/>
        <end position="293"/>
    </location>
</feature>
<feature type="compositionally biased region" description="Polar residues" evidence="1">
    <location>
        <begin position="136"/>
        <end position="148"/>
    </location>
</feature>
<proteinExistence type="predicted"/>
<accession>A0A0G2HVH0</accession>
<dbReference type="AlphaFoldDB" id="A0A0G2HVH0"/>
<feature type="compositionally biased region" description="Polar residues" evidence="1">
    <location>
        <begin position="33"/>
        <end position="46"/>
    </location>
</feature>
<feature type="compositionally biased region" description="Low complexity" evidence="1">
    <location>
        <begin position="114"/>
        <end position="127"/>
    </location>
</feature>
<dbReference type="PANTHER" id="PTHR13169:SF0">
    <property type="entry name" value="UBIQUITIN-LIKE PROTEIN 3"/>
    <property type="match status" value="1"/>
</dbReference>
<dbReference type="InterPro" id="IPR039540">
    <property type="entry name" value="UBL3-like_ubiquitin_dom"/>
</dbReference>
<feature type="region of interest" description="Disordered" evidence="1">
    <location>
        <begin position="1"/>
        <end position="103"/>
    </location>
</feature>
<evidence type="ECO:0000256" key="1">
    <source>
        <dbReference type="SAM" id="MobiDB-lite"/>
    </source>
</evidence>
<dbReference type="VEuPathDB" id="FungiDB:EMCG_03520"/>
<reference evidence="4" key="1">
    <citation type="journal article" date="2015" name="PLoS Genet.">
        <title>The dynamic genome and transcriptome of the human fungal pathogen Blastomyces and close relative Emmonsia.</title>
        <authorList>
            <person name="Munoz J.F."/>
            <person name="Gauthier G.M."/>
            <person name="Desjardins C.A."/>
            <person name="Gallo J.E."/>
            <person name="Holder J."/>
            <person name="Sullivan T.D."/>
            <person name="Marty A.J."/>
            <person name="Carmen J.C."/>
            <person name="Chen Z."/>
            <person name="Ding L."/>
            <person name="Gujja S."/>
            <person name="Magrini V."/>
            <person name="Misas E."/>
            <person name="Mitreva M."/>
            <person name="Priest M."/>
            <person name="Saif S."/>
            <person name="Whiston E.A."/>
            <person name="Young S."/>
            <person name="Zeng Q."/>
            <person name="Goldman W.E."/>
            <person name="Mardis E.R."/>
            <person name="Taylor J.W."/>
            <person name="McEwen J.G."/>
            <person name="Clay O.K."/>
            <person name="Klein B.S."/>
            <person name="Cuomo C.A."/>
        </authorList>
    </citation>
    <scope>NUCLEOTIDE SEQUENCE [LARGE SCALE GENOMIC DNA]</scope>
    <source>
        <strain evidence="4">UAMH 3008</strain>
    </source>
</reference>
<sequence>MASSTVAPVRDPSFQSQPEDVEKRECPLVPSKSDPSSIPQDSSNSMAATTANPPSAPALESNNMSSSHPAITAVMDPSHPPTTIEPTEPSDPPGTSTTIDVNTPASLTSQTHDATASQPAPTATTTTTNAAADMQSLQEQTQATAHSISETEESKQYDPAIGPSSDIPSPMGKEAEDSGMVLDISLLLITGARHPFKIDGKYLRKRQVDVPDCNPYAMSVYTLKELIWREWRSEWEPRPSSPSSIRLISFGKLLEDKAPLSDLRLNHTASNVLHMTLKPQEVVDEEDAKAARPSSGRERDGGDHSPRCRCVIL</sequence>
<feature type="region of interest" description="Disordered" evidence="1">
    <location>
        <begin position="136"/>
        <end position="175"/>
    </location>
</feature>
<dbReference type="InterPro" id="IPR040015">
    <property type="entry name" value="UBL3-like"/>
</dbReference>
<evidence type="ECO:0000313" key="4">
    <source>
        <dbReference type="Proteomes" id="UP000034164"/>
    </source>
</evidence>
<comment type="caution">
    <text evidence="3">The sequence shown here is derived from an EMBL/GenBank/DDBJ whole genome shotgun (WGS) entry which is preliminary data.</text>
</comment>